<feature type="compositionally biased region" description="Basic and acidic residues" evidence="2">
    <location>
        <begin position="35"/>
        <end position="47"/>
    </location>
</feature>
<dbReference type="EMBL" id="HE575323">
    <property type="protein sequence ID" value="CCC93303.1"/>
    <property type="molecule type" value="Genomic_DNA"/>
</dbReference>
<protein>
    <submittedName>
        <fullName evidence="3">Uncharacterized protein TCIL3000_10_620</fullName>
    </submittedName>
</protein>
<feature type="region of interest" description="Disordered" evidence="2">
    <location>
        <begin position="32"/>
        <end position="59"/>
    </location>
</feature>
<feature type="coiled-coil region" evidence="1">
    <location>
        <begin position="177"/>
        <end position="306"/>
    </location>
</feature>
<dbReference type="VEuPathDB" id="TriTrypDB:TcIL3000_10_620"/>
<keyword evidence="1" id="KW-0175">Coiled coil</keyword>
<organism evidence="3">
    <name type="scientific">Trypanosoma congolense (strain IL3000)</name>
    <dbReference type="NCBI Taxonomy" id="1068625"/>
    <lineage>
        <taxon>Eukaryota</taxon>
        <taxon>Discoba</taxon>
        <taxon>Euglenozoa</taxon>
        <taxon>Kinetoplastea</taxon>
        <taxon>Metakinetoplastina</taxon>
        <taxon>Trypanosomatida</taxon>
        <taxon>Trypanosomatidae</taxon>
        <taxon>Trypanosoma</taxon>
        <taxon>Nannomonas</taxon>
    </lineage>
</organism>
<accession>G0UV88</accession>
<feature type="region of interest" description="Disordered" evidence="2">
    <location>
        <begin position="117"/>
        <end position="158"/>
    </location>
</feature>
<dbReference type="Gene3D" id="3.30.160.20">
    <property type="match status" value="1"/>
</dbReference>
<evidence type="ECO:0000256" key="2">
    <source>
        <dbReference type="SAM" id="MobiDB-lite"/>
    </source>
</evidence>
<dbReference type="AlphaFoldDB" id="G0UV88"/>
<evidence type="ECO:0000313" key="3">
    <source>
        <dbReference type="EMBL" id="CCC93303.1"/>
    </source>
</evidence>
<name>G0UV88_TRYCI</name>
<evidence type="ECO:0000256" key="1">
    <source>
        <dbReference type="SAM" id="Coils"/>
    </source>
</evidence>
<sequence length="612" mass="67843">MVKMVHHQRYFARHVSVSTSFALAQRPFFSIGGGNRDESRRNKEAEKPSNGSAGRGMFPNLDEQKLQAVQDVLGKMTPEKQTELVKKALEFQKTMGKIPGFGKLMQKNLEMLEKAVGDASAPKQGPVPEKRTNAGRTLETSGRDKSKSSQGSSNVAACSARGPTIDELKKINLGPEIEELFAELSSMRAKKNTYRSKLTTAEAELQNAQNEITQLKETEASLRSKLRKAEQDILFLNSENMELKDHQKEWRKMKHKNEKLTDTVHQLQHDNAVQDRQRSGALELQLKEKDENMRSLQRKLDRLRRRDPLLQFSLLCSDIARLCNADKDTAKDAAENAFAILQSSYQEKQCASWKLAMEEDAAGAQAFMAVLRRFYISRLPYSNYDALVATDSVEGLRTAVSSAGFTLEEATAGRFVVAAPSGSAPKPFLGPYGLCMALYFAGKAEDGYSLPLKINAVYPHVSSTLFSNSERAVTQFDTARSGGPGGQAVNVSETHIIAKLSIDGEAAYVAEAQDSRSALSNREAAEDKLGNARRQHYNEQLVKQHRPEVLERELVELLQTSLNDNDRFGVEPGLVPVEVVNLVNDAVSRCLLPSTELALLHGMRHLCHKAVP</sequence>
<dbReference type="SUPFAM" id="SSF75620">
    <property type="entry name" value="Release factor"/>
    <property type="match status" value="1"/>
</dbReference>
<proteinExistence type="predicted"/>
<reference evidence="3" key="1">
    <citation type="journal article" date="2012" name="Proc. Natl. Acad. Sci. U.S.A.">
        <title>Antigenic diversity is generated by distinct evolutionary mechanisms in African trypanosome species.</title>
        <authorList>
            <person name="Jackson A.P."/>
            <person name="Berry A."/>
            <person name="Aslett M."/>
            <person name="Allison H.C."/>
            <person name="Burton P."/>
            <person name="Vavrova-Anderson J."/>
            <person name="Brown R."/>
            <person name="Browne H."/>
            <person name="Corton N."/>
            <person name="Hauser H."/>
            <person name="Gamble J."/>
            <person name="Gilderthorp R."/>
            <person name="Marcello L."/>
            <person name="McQuillan J."/>
            <person name="Otto T.D."/>
            <person name="Quail M.A."/>
            <person name="Sanders M.J."/>
            <person name="van Tonder A."/>
            <person name="Ginger M.L."/>
            <person name="Field M.C."/>
            <person name="Barry J.D."/>
            <person name="Hertz-Fowler C."/>
            <person name="Berriman M."/>
        </authorList>
    </citation>
    <scope>NUCLEOTIDE SEQUENCE</scope>
    <source>
        <strain evidence="3">IL3000</strain>
    </source>
</reference>
<gene>
    <name evidence="3" type="ORF">TCIL3000_10_620</name>
</gene>
<dbReference type="Gene3D" id="1.10.287.1490">
    <property type="match status" value="1"/>
</dbReference>
<dbReference type="InterPro" id="IPR045853">
    <property type="entry name" value="Pep_chain_release_fac_I_sf"/>
</dbReference>